<keyword evidence="1 5" id="KW-0963">Cytoplasm</keyword>
<keyword evidence="10" id="KW-1185">Reference proteome</keyword>
<dbReference type="Proteomes" id="UP001564760">
    <property type="component" value="Unassembled WGS sequence"/>
</dbReference>
<protein>
    <recommendedName>
        <fullName evidence="5">Exodeoxyribonuclease 7 large subunit</fullName>
        <ecNumber evidence="5">3.1.11.6</ecNumber>
    </recommendedName>
    <alternativeName>
        <fullName evidence="5">Exodeoxyribonuclease VII large subunit</fullName>
        <shortName evidence="5">Exonuclease VII large subunit</shortName>
    </alternativeName>
</protein>
<sequence length="416" mass="44347">MTPAANPQANSAENPFPVRAVAVRVAGWIDRLGTVWVEGQLAQVNLRADSKTVFMVLRDPAADMSLTVTCPRDLVLGAPVKLAEGTQVVVCGKPSFYTGRGTFSLRLSEIRAVGIGELLARIDRLRRLLDAEGLFDPRLKRPLPFLPNTVGLITGRASAAEHDVTAVARARWPGVRFAVRNTAVQGPNAVPQIVEALGELDRDAAVDVIVVARGGGSVEDLLPFSDETLCRAIAACRTPVISAVGHEPDNPLCDLVADVRAATPTDAAKRVVPDTAAEQRLVDELRRRSAQALRSWVSREQRLLTQLRSRPVLAEPLRALTARADEVHRARSAVRRDITRLVAAEAERVGHLRARLTTLGPAATLARGYAVVQTVTAAGPAAVLRSVDDAPAGTRLRVRVANGAVAAVSEGQTDGA</sequence>
<accession>A0ABV4BY65</accession>
<comment type="subcellular location">
    <subcellularLocation>
        <location evidence="5 6">Cytoplasm</location>
    </subcellularLocation>
</comment>
<evidence type="ECO:0000259" key="8">
    <source>
        <dbReference type="Pfam" id="PF13742"/>
    </source>
</evidence>
<comment type="function">
    <text evidence="5">Bidirectionally degrades single-stranded DNA into large acid-insoluble oligonucleotides, which are then degraded further into small acid-soluble oligonucleotides.</text>
</comment>
<dbReference type="RefSeq" id="WP_369737376.1">
    <property type="nucleotide sequence ID" value="NZ_JBGEDP010000001.1"/>
</dbReference>
<dbReference type="EC" id="3.1.11.6" evidence="5"/>
<feature type="domain" description="OB-fold nucleic acid binding" evidence="8">
    <location>
        <begin position="18"/>
        <end position="111"/>
    </location>
</feature>
<evidence type="ECO:0000256" key="3">
    <source>
        <dbReference type="ARBA" id="ARBA00022801"/>
    </source>
</evidence>
<feature type="domain" description="Exonuclease VII large subunit C-terminal" evidence="7">
    <location>
        <begin position="134"/>
        <end position="348"/>
    </location>
</feature>
<dbReference type="EMBL" id="JBGEDP010000001">
    <property type="protein sequence ID" value="MEY8014958.1"/>
    <property type="molecule type" value="Genomic_DNA"/>
</dbReference>
<comment type="similarity">
    <text evidence="5 6">Belongs to the XseA family.</text>
</comment>
<dbReference type="HAMAP" id="MF_00378">
    <property type="entry name" value="Exonuc_7_L"/>
    <property type="match status" value="1"/>
</dbReference>
<dbReference type="NCBIfam" id="TIGR00237">
    <property type="entry name" value="xseA"/>
    <property type="match status" value="1"/>
</dbReference>
<dbReference type="InterPro" id="IPR025824">
    <property type="entry name" value="OB-fold_nuc-bd_dom"/>
</dbReference>
<dbReference type="InterPro" id="IPR020579">
    <property type="entry name" value="Exonuc_VII_lsu_C"/>
</dbReference>
<dbReference type="Pfam" id="PF02601">
    <property type="entry name" value="Exonuc_VII_L"/>
    <property type="match status" value="1"/>
</dbReference>
<comment type="subunit">
    <text evidence="5">Heterooligomer composed of large and small subunits.</text>
</comment>
<proteinExistence type="inferred from homology"/>
<keyword evidence="2 5" id="KW-0540">Nuclease</keyword>
<reference evidence="9 10" key="1">
    <citation type="submission" date="2024-08" db="EMBL/GenBank/DDBJ databases">
        <title>Mycobacterium servetensis sp. nov., a novel rapid-growing mycobacterial species recovered from a human patient in Zaragoza, Spain.</title>
        <authorList>
            <person name="Tristancho-Baro A.I."/>
            <person name="Buenestado-Serrano S."/>
            <person name="Garcia De Viedma D."/>
            <person name="Milagro-Beamonte A."/>
            <person name="Burillo N."/>
            <person name="Sanz S."/>
            <person name="Lopez-Calleja A.I."/>
            <person name="Penas-Utrilla D."/>
            <person name="Guardingo M."/>
            <person name="Garcia M.J."/>
            <person name="Vinuelas-Bayon J."/>
        </authorList>
    </citation>
    <scope>NUCLEOTIDE SEQUENCE [LARGE SCALE GENOMIC DNA]</scope>
    <source>
        <strain evidence="10">HUMS_12744610</strain>
    </source>
</reference>
<evidence type="ECO:0000256" key="6">
    <source>
        <dbReference type="RuleBase" id="RU004355"/>
    </source>
</evidence>
<dbReference type="GO" id="GO:0008855">
    <property type="term" value="F:exodeoxyribonuclease VII activity"/>
    <property type="evidence" value="ECO:0007669"/>
    <property type="project" value="UniProtKB-EC"/>
</dbReference>
<evidence type="ECO:0000256" key="1">
    <source>
        <dbReference type="ARBA" id="ARBA00022490"/>
    </source>
</evidence>
<evidence type="ECO:0000313" key="9">
    <source>
        <dbReference type="EMBL" id="MEY8014958.1"/>
    </source>
</evidence>
<keyword evidence="4 5" id="KW-0269">Exonuclease</keyword>
<comment type="catalytic activity">
    <reaction evidence="5 6">
        <text>Exonucleolytic cleavage in either 5'- to 3'- or 3'- to 5'-direction to yield nucleoside 5'-phosphates.</text>
        <dbReference type="EC" id="3.1.11.6"/>
    </reaction>
</comment>
<dbReference type="CDD" id="cd04489">
    <property type="entry name" value="ExoVII_LU_OBF"/>
    <property type="match status" value="1"/>
</dbReference>
<dbReference type="Pfam" id="PF13742">
    <property type="entry name" value="tRNA_anti_2"/>
    <property type="match status" value="1"/>
</dbReference>
<keyword evidence="3 5" id="KW-0378">Hydrolase</keyword>
<dbReference type="PANTHER" id="PTHR30008">
    <property type="entry name" value="EXODEOXYRIBONUCLEASE 7 LARGE SUBUNIT"/>
    <property type="match status" value="1"/>
</dbReference>
<evidence type="ECO:0000256" key="4">
    <source>
        <dbReference type="ARBA" id="ARBA00022839"/>
    </source>
</evidence>
<evidence type="ECO:0000313" key="10">
    <source>
        <dbReference type="Proteomes" id="UP001564760"/>
    </source>
</evidence>
<gene>
    <name evidence="5 9" type="primary">xseA</name>
    <name evidence="9" type="ORF">AB8998_08040</name>
</gene>
<name>A0ABV4BY65_9MYCO</name>
<evidence type="ECO:0000256" key="5">
    <source>
        <dbReference type="HAMAP-Rule" id="MF_00378"/>
    </source>
</evidence>
<comment type="caution">
    <text evidence="9">The sequence shown here is derived from an EMBL/GenBank/DDBJ whole genome shotgun (WGS) entry which is preliminary data.</text>
</comment>
<dbReference type="PANTHER" id="PTHR30008:SF0">
    <property type="entry name" value="EXODEOXYRIBONUCLEASE 7 LARGE SUBUNIT"/>
    <property type="match status" value="1"/>
</dbReference>
<organism evidence="9 10">
    <name type="scientific">Mycobacterium servetii</name>
    <dbReference type="NCBI Taxonomy" id="3237418"/>
    <lineage>
        <taxon>Bacteria</taxon>
        <taxon>Bacillati</taxon>
        <taxon>Actinomycetota</taxon>
        <taxon>Actinomycetes</taxon>
        <taxon>Mycobacteriales</taxon>
        <taxon>Mycobacteriaceae</taxon>
        <taxon>Mycobacterium</taxon>
    </lineage>
</organism>
<evidence type="ECO:0000259" key="7">
    <source>
        <dbReference type="Pfam" id="PF02601"/>
    </source>
</evidence>
<evidence type="ECO:0000256" key="2">
    <source>
        <dbReference type="ARBA" id="ARBA00022722"/>
    </source>
</evidence>
<dbReference type="InterPro" id="IPR003753">
    <property type="entry name" value="Exonuc_VII_L"/>
</dbReference>